<proteinExistence type="predicted"/>
<dbReference type="EMBL" id="CM055098">
    <property type="protein sequence ID" value="KAJ7550550.1"/>
    <property type="molecule type" value="Genomic_DNA"/>
</dbReference>
<evidence type="ECO:0000313" key="1">
    <source>
        <dbReference type="EMBL" id="KAJ7550550.1"/>
    </source>
</evidence>
<keyword evidence="2" id="KW-1185">Reference proteome</keyword>
<dbReference type="Proteomes" id="UP001162992">
    <property type="component" value="Chromosome 7"/>
</dbReference>
<protein>
    <submittedName>
        <fullName evidence="1">Uncharacterized protein</fullName>
    </submittedName>
</protein>
<gene>
    <name evidence="1" type="ORF">O6H91_07G105500</name>
</gene>
<comment type="caution">
    <text evidence="1">The sequence shown here is derived from an EMBL/GenBank/DDBJ whole genome shotgun (WGS) entry which is preliminary data.</text>
</comment>
<accession>A0ACC2D8X2</accession>
<evidence type="ECO:0000313" key="2">
    <source>
        <dbReference type="Proteomes" id="UP001162992"/>
    </source>
</evidence>
<reference evidence="2" key="1">
    <citation type="journal article" date="2024" name="Proc. Natl. Acad. Sci. U.S.A.">
        <title>Extraordinary preservation of gene collinearity over three hundred million years revealed in homosporous lycophytes.</title>
        <authorList>
            <person name="Li C."/>
            <person name="Wickell D."/>
            <person name="Kuo L.Y."/>
            <person name="Chen X."/>
            <person name="Nie B."/>
            <person name="Liao X."/>
            <person name="Peng D."/>
            <person name="Ji J."/>
            <person name="Jenkins J."/>
            <person name="Williams M."/>
            <person name="Shu S."/>
            <person name="Plott C."/>
            <person name="Barry K."/>
            <person name="Rajasekar S."/>
            <person name="Grimwood J."/>
            <person name="Han X."/>
            <person name="Sun S."/>
            <person name="Hou Z."/>
            <person name="He W."/>
            <person name="Dai G."/>
            <person name="Sun C."/>
            <person name="Schmutz J."/>
            <person name="Leebens-Mack J.H."/>
            <person name="Li F.W."/>
            <person name="Wang L."/>
        </authorList>
    </citation>
    <scope>NUCLEOTIDE SEQUENCE [LARGE SCALE GENOMIC DNA]</scope>
    <source>
        <strain evidence="2">cv. PW_Plant_1</strain>
    </source>
</reference>
<organism evidence="1 2">
    <name type="scientific">Diphasiastrum complanatum</name>
    <name type="common">Issler's clubmoss</name>
    <name type="synonym">Lycopodium complanatum</name>
    <dbReference type="NCBI Taxonomy" id="34168"/>
    <lineage>
        <taxon>Eukaryota</taxon>
        <taxon>Viridiplantae</taxon>
        <taxon>Streptophyta</taxon>
        <taxon>Embryophyta</taxon>
        <taxon>Tracheophyta</taxon>
        <taxon>Lycopodiopsida</taxon>
        <taxon>Lycopodiales</taxon>
        <taxon>Lycopodiaceae</taxon>
        <taxon>Lycopodioideae</taxon>
        <taxon>Diphasiastrum</taxon>
    </lineage>
</organism>
<name>A0ACC2D8X2_DIPCM</name>
<sequence>MENAADESVPSAQDLITGNNAADMMDQGGSILHDQGLSAVPETEPQPFEDIHAMQAEGIQLNFGNGLEHPLQDIPFENGHPTSAEDLDIMINARNELEYLLGTASETMNELGYRLMETLGEVQHLRERILHVISMASSAHEVLNQMNSESNDDAQQ</sequence>